<accession>A0A1I8F1K1</accession>
<organism evidence="1">
    <name type="scientific">Wuchereria bancrofti</name>
    <dbReference type="NCBI Taxonomy" id="6293"/>
    <lineage>
        <taxon>Eukaryota</taxon>
        <taxon>Metazoa</taxon>
        <taxon>Ecdysozoa</taxon>
        <taxon>Nematoda</taxon>
        <taxon>Chromadorea</taxon>
        <taxon>Rhabditida</taxon>
        <taxon>Spirurina</taxon>
        <taxon>Spiruromorpha</taxon>
        <taxon>Filarioidea</taxon>
        <taxon>Onchocercidae</taxon>
        <taxon>Wuchereria</taxon>
    </lineage>
</organism>
<name>A0A1I8F1K1_WUCBA</name>
<evidence type="ECO:0000313" key="1">
    <source>
        <dbReference type="WBParaSite" id="maker-PairedContig_905-snap-gene-3.15-mRNA-1"/>
    </source>
</evidence>
<reference evidence="1" key="1">
    <citation type="submission" date="2016-11" db="UniProtKB">
        <authorList>
            <consortium name="WormBaseParasite"/>
        </authorList>
    </citation>
    <scope>IDENTIFICATION</scope>
    <source>
        <strain evidence="1">pt0022</strain>
    </source>
</reference>
<dbReference type="AlphaFoldDB" id="A0A1I8F1K1"/>
<sequence>MLISDYTLILIQRLPLLFLIYNSHCNFYTAAIPQRTNEPWSVILCKFADTARYEPQRREWYQNWMTGSGTDTIAKYFMNVSNGIYTITDTKVFGWVTLPWTVKQVRLMALADKALWNNDNFNSSVNFNSALLFFIKAKQLCVKLATQKTKLNKKKITILNTEHGAMYGNEDGVLITPRLSFNSVLTHEMVHSFHIGHSYSDRKITIFPFAHMGEYGDRYDLMSTSNAWMYKSQYGLSGPGLNGPHLDYLGWLPSNRILYFGREVMCHKLPIRIECAKDGRSSSIIRLSSLSISHAQSNDWLLVMLPFDKNDPANVFTLEFRTPKNYDSGIKQVQVEIYEISKKLFALRYSIAFTSKILQITYCYLQEAVVIHKIDRKGTTYYSTIITHSKDYDEMMVGTEWVHFLEQDSPKVYPVIKVRVERIDKQRQVAVLQINSTFSPVKPNKISCKSTKTQRHLKDEMNSSHIQNKIDTEGETIRILPPEQNRFFKDLATFGMNACNNGYVWRMIDPYDYACVTKNRQQEIRYQRKVGNPSGICHKPLMLRKAFPSDTACVTRREFTIIQKENAEWHKNMKYHSFFNGEETVVS</sequence>
<proteinExistence type="predicted"/>
<evidence type="ECO:0008006" key="2">
    <source>
        <dbReference type="Google" id="ProtNLM"/>
    </source>
</evidence>
<dbReference type="WBParaSite" id="maker-PairedContig_905-snap-gene-3.15-mRNA-1">
    <property type="protein sequence ID" value="maker-PairedContig_905-snap-gene-3.15-mRNA-1"/>
    <property type="gene ID" value="maker-PairedContig_905-snap-gene-3.15"/>
</dbReference>
<protein>
    <recommendedName>
        <fullName evidence="2">Peptidase M11 gametolysin domain-containing protein</fullName>
    </recommendedName>
</protein>